<feature type="domain" description="Peptidase S9 prolyl oligopeptidase catalytic" evidence="3">
    <location>
        <begin position="93"/>
        <end position="174"/>
    </location>
</feature>
<dbReference type="AlphaFoldDB" id="A0A1M7EL72"/>
<dbReference type="InterPro" id="IPR050261">
    <property type="entry name" value="FrsA_esterase"/>
</dbReference>
<keyword evidence="2" id="KW-0732">Signal</keyword>
<dbReference type="GO" id="GO:0008236">
    <property type="term" value="F:serine-type peptidase activity"/>
    <property type="evidence" value="ECO:0007669"/>
    <property type="project" value="InterPro"/>
</dbReference>
<feature type="signal peptide" evidence="2">
    <location>
        <begin position="1"/>
        <end position="20"/>
    </location>
</feature>
<dbReference type="Proteomes" id="UP000189935">
    <property type="component" value="Chromosome I"/>
</dbReference>
<evidence type="ECO:0000313" key="4">
    <source>
        <dbReference type="EMBL" id="SHL92343.1"/>
    </source>
</evidence>
<dbReference type="Pfam" id="PF00326">
    <property type="entry name" value="Peptidase_S9"/>
    <property type="match status" value="1"/>
</dbReference>
<dbReference type="PANTHER" id="PTHR22946">
    <property type="entry name" value="DIENELACTONE HYDROLASE DOMAIN-CONTAINING PROTEIN-RELATED"/>
    <property type="match status" value="1"/>
</dbReference>
<dbReference type="GO" id="GO:0006508">
    <property type="term" value="P:proteolysis"/>
    <property type="evidence" value="ECO:0007669"/>
    <property type="project" value="InterPro"/>
</dbReference>
<evidence type="ECO:0000313" key="5">
    <source>
        <dbReference type="Proteomes" id="UP000189935"/>
    </source>
</evidence>
<evidence type="ECO:0000256" key="2">
    <source>
        <dbReference type="SAM" id="SignalP"/>
    </source>
</evidence>
<dbReference type="PIRSF" id="PIRSF031982">
    <property type="entry name" value="UCP031982_abhydr"/>
    <property type="match status" value="1"/>
</dbReference>
<reference evidence="4 5" key="1">
    <citation type="submission" date="2016-11" db="EMBL/GenBank/DDBJ databases">
        <authorList>
            <person name="Jaros S."/>
            <person name="Januszkiewicz K."/>
            <person name="Wedrychowicz H."/>
        </authorList>
    </citation>
    <scope>NUCLEOTIDE SEQUENCE [LARGE SCALE GENOMIC DNA]</scope>
    <source>
        <strain evidence="4 5">GAS499</strain>
    </source>
</reference>
<evidence type="ECO:0000259" key="3">
    <source>
        <dbReference type="Pfam" id="PF00326"/>
    </source>
</evidence>
<proteinExistence type="predicted"/>
<sequence length="324" mass="34443">MKIAAAALVTVLSAAAPALAAGFERVTVPDSENPPLEGGIWYPSEAPASSQQLGLYQQTVAVDGAVSGRGLPLIVMSHGSGGSFEGHYDTALALAEAGFVVAAVTHTGDNYRDHSGFTRVENRPRHIKALVDYMLASWPHRDLIDPARIGMFGFSAGGFTALVVVGGTPDLNRVAPYCAAHPDEWACRKIRENPTEARAAPAAFVNDPRISAAVIAAPAIGYSFTPEGLAGIKAPIQLWRGDSDEILPHSRHAQNVYEGLSTKPEYHVVPNAGHFAFLAPCTALAEKFAPEICRDPAGFDRAAFHREFNPAVVAFFKAKLPARP</sequence>
<organism evidence="4 5">
    <name type="scientific">Bradyrhizobium lablabi</name>
    <dbReference type="NCBI Taxonomy" id="722472"/>
    <lineage>
        <taxon>Bacteria</taxon>
        <taxon>Pseudomonadati</taxon>
        <taxon>Pseudomonadota</taxon>
        <taxon>Alphaproteobacteria</taxon>
        <taxon>Hyphomicrobiales</taxon>
        <taxon>Nitrobacteraceae</taxon>
        <taxon>Bradyrhizobium</taxon>
    </lineage>
</organism>
<dbReference type="OrthoDB" id="9814760at2"/>
<protein>
    <submittedName>
        <fullName evidence="4">Predicted dienelactone hydrolase</fullName>
    </submittedName>
</protein>
<dbReference type="InterPro" id="IPR029058">
    <property type="entry name" value="AB_hydrolase_fold"/>
</dbReference>
<dbReference type="InterPro" id="IPR016986">
    <property type="entry name" value="UCP031982_abhydr"/>
</dbReference>
<gene>
    <name evidence="4" type="ORF">SAMN05444159_7197</name>
</gene>
<dbReference type="RefSeq" id="WP_079545899.1">
    <property type="nucleotide sequence ID" value="NZ_LT670844.1"/>
</dbReference>
<keyword evidence="1 4" id="KW-0378">Hydrolase</keyword>
<name>A0A1M7EL72_9BRAD</name>
<dbReference type="InterPro" id="IPR001375">
    <property type="entry name" value="Peptidase_S9_cat"/>
</dbReference>
<dbReference type="GO" id="GO:0052689">
    <property type="term" value="F:carboxylic ester hydrolase activity"/>
    <property type="evidence" value="ECO:0007669"/>
    <property type="project" value="UniProtKB-ARBA"/>
</dbReference>
<evidence type="ECO:0000256" key="1">
    <source>
        <dbReference type="ARBA" id="ARBA00022801"/>
    </source>
</evidence>
<dbReference type="Gene3D" id="3.40.50.1820">
    <property type="entry name" value="alpha/beta hydrolase"/>
    <property type="match status" value="2"/>
</dbReference>
<accession>A0A1M7EL72</accession>
<dbReference type="EMBL" id="LT670844">
    <property type="protein sequence ID" value="SHL92343.1"/>
    <property type="molecule type" value="Genomic_DNA"/>
</dbReference>
<feature type="chain" id="PRO_5011980184" evidence="2">
    <location>
        <begin position="21"/>
        <end position="324"/>
    </location>
</feature>
<dbReference type="SUPFAM" id="SSF53474">
    <property type="entry name" value="alpha/beta-Hydrolases"/>
    <property type="match status" value="1"/>
</dbReference>
<dbReference type="PANTHER" id="PTHR22946:SF9">
    <property type="entry name" value="POLYKETIDE TRANSFERASE AF380"/>
    <property type="match status" value="1"/>
</dbReference>